<dbReference type="Pfam" id="PF14498">
    <property type="entry name" value="Glyco_hyd_65N_2"/>
    <property type="match status" value="1"/>
</dbReference>
<proteinExistence type="predicted"/>
<evidence type="ECO:0000259" key="4">
    <source>
        <dbReference type="Pfam" id="PF22124"/>
    </source>
</evidence>
<dbReference type="InterPro" id="IPR027414">
    <property type="entry name" value="GH95_N_dom"/>
</dbReference>
<feature type="domain" description="Glycosyl hydrolase family 95 N-terminal" evidence="2">
    <location>
        <begin position="29"/>
        <end position="266"/>
    </location>
</feature>
<dbReference type="InterPro" id="IPR016518">
    <property type="entry name" value="Alpha-L-fucosidase"/>
</dbReference>
<dbReference type="GO" id="GO:0004560">
    <property type="term" value="F:alpha-L-fucosidase activity"/>
    <property type="evidence" value="ECO:0007669"/>
    <property type="project" value="InterPro"/>
</dbReference>
<feature type="domain" description="Alpha fucosidase A-like C-terminal" evidence="3">
    <location>
        <begin position="709"/>
        <end position="807"/>
    </location>
</feature>
<sequence length="809" mass="87987">MPSSLKVALLSCLATSATAQTFQGDRYVWDNKPAAEYERNSYPIGSGRLATTIFGSITEQLYFNEETVWSVVFANRTSPGSIAALPEVRQLFVDGHLSEGGDRALNEMTPTVIPFEGSYSTAGIVDIDFHHGDVSSVGGYVRWLDTQTGISGVSYTVGDTEFTREYWASFPQNVVGGQFTSNQSGALTLDASWSLPEGVVSSTASASGGVNEILLRGQNGDPNKPVIFSAKLRFVTDGTATASGDTLSITGASTITFYADIQTNYRFDTRADLEAEIDRNLAAAVAKGYASVRSATVEDVQNLTTRASVDFGSSPNGVANLPTDQRVAQARSNLDDPELLALLWHFARYLLVSSSRKSPFTDLSMPANLQGKWNNYTQAPFGSKYTININIEMIYWPAMSGNLLETMLPLFDLMDLAKTKGEGLAWSMYNCPGLVYFHNLDIYGDGAPTDMFTSSTMWPSGMSWLASMMTEYYRFSGDEDFLRDVAWPYLTDISTFLQCYTFEYNGHMVMGPSLSAENTFVVPDNETTAGASVAMDIDIQSDNRFMQQIMEDILEAADVLGLSDSAEAQAARDFLPKIRGSAISETTGRLMEWRQDYEENNPGNPHISPLIFVYPLQQISPLTNQTLIAAAKALADHRVSSGGSGSGWGQSWLMSMYAHFFDGDAAWTHTKTYVQNFVMPNLFDSLGADTFQMDGNMGFNAGVTETLVQSKGSLIHLLPALMTQGMPTGSIRGIRTRSGFVVGVSWANGVFQGANITATRNAPMSVVIGNNGNGALEENFKGLQGFKVNGTPYNGPIKAVKGETYHITM</sequence>
<dbReference type="Pfam" id="PF22124">
    <property type="entry name" value="Glyco_hydro_95_cat"/>
    <property type="match status" value="1"/>
</dbReference>
<feature type="domain" description="Glycosyl hydrolase family 95 catalytic" evidence="4">
    <location>
        <begin position="289"/>
        <end position="707"/>
    </location>
</feature>
<dbReference type="Pfam" id="PF21307">
    <property type="entry name" value="Glyco_hydro_95_C"/>
    <property type="match status" value="1"/>
</dbReference>
<evidence type="ECO:0000259" key="2">
    <source>
        <dbReference type="Pfam" id="PF14498"/>
    </source>
</evidence>
<organism evidence="5 6">
    <name type="scientific">Escovopsis weberi</name>
    <dbReference type="NCBI Taxonomy" id="150374"/>
    <lineage>
        <taxon>Eukaryota</taxon>
        <taxon>Fungi</taxon>
        <taxon>Dikarya</taxon>
        <taxon>Ascomycota</taxon>
        <taxon>Pezizomycotina</taxon>
        <taxon>Sordariomycetes</taxon>
        <taxon>Hypocreomycetidae</taxon>
        <taxon>Hypocreales</taxon>
        <taxon>Hypocreaceae</taxon>
        <taxon>Escovopsis</taxon>
    </lineage>
</organism>
<dbReference type="InterPro" id="IPR054363">
    <property type="entry name" value="GH95_cat"/>
</dbReference>
<dbReference type="InterPro" id="IPR008928">
    <property type="entry name" value="6-hairpin_glycosidase_sf"/>
</dbReference>
<dbReference type="PANTHER" id="PTHR31084:SF0">
    <property type="entry name" value="ALPHA-L-FUCOSIDASE 2"/>
    <property type="match status" value="1"/>
</dbReference>
<evidence type="ECO:0000256" key="1">
    <source>
        <dbReference type="SAM" id="SignalP"/>
    </source>
</evidence>
<dbReference type="OrthoDB" id="2848340at2759"/>
<keyword evidence="6" id="KW-1185">Reference proteome</keyword>
<dbReference type="Gene3D" id="1.50.10.10">
    <property type="match status" value="1"/>
</dbReference>
<dbReference type="PIRSF" id="PIRSF007663">
    <property type="entry name" value="UCP007663"/>
    <property type="match status" value="1"/>
</dbReference>
<accession>A0A0M9VW64</accession>
<feature type="signal peptide" evidence="1">
    <location>
        <begin position="1"/>
        <end position="19"/>
    </location>
</feature>
<dbReference type="PANTHER" id="PTHR31084">
    <property type="entry name" value="ALPHA-L-FUCOSIDASE 2"/>
    <property type="match status" value="1"/>
</dbReference>
<dbReference type="InterPro" id="IPR012341">
    <property type="entry name" value="6hp_glycosidase-like_sf"/>
</dbReference>
<evidence type="ECO:0000313" key="5">
    <source>
        <dbReference type="EMBL" id="KOS21735.1"/>
    </source>
</evidence>
<evidence type="ECO:0000313" key="6">
    <source>
        <dbReference type="Proteomes" id="UP000053831"/>
    </source>
</evidence>
<gene>
    <name evidence="5" type="ORF">ESCO_001506</name>
</gene>
<comment type="caution">
    <text evidence="5">The sequence shown here is derived from an EMBL/GenBank/DDBJ whole genome shotgun (WGS) entry which is preliminary data.</text>
</comment>
<dbReference type="GO" id="GO:0005975">
    <property type="term" value="P:carbohydrate metabolic process"/>
    <property type="evidence" value="ECO:0007669"/>
    <property type="project" value="InterPro"/>
</dbReference>
<dbReference type="AlphaFoldDB" id="A0A0M9VW64"/>
<dbReference type="SUPFAM" id="SSF48208">
    <property type="entry name" value="Six-hairpin glycosidases"/>
    <property type="match status" value="1"/>
</dbReference>
<reference evidence="5 6" key="1">
    <citation type="submission" date="2015-07" db="EMBL/GenBank/DDBJ databases">
        <title>The genome of the fungus Escovopsis weberi, a specialized disease agent of ant agriculture.</title>
        <authorList>
            <person name="de Man T.J."/>
            <person name="Stajich J.E."/>
            <person name="Kubicek C.P."/>
            <person name="Chenthamara K."/>
            <person name="Atanasova L."/>
            <person name="Druzhinina I.S."/>
            <person name="Birnbaum S."/>
            <person name="Barribeau S.M."/>
            <person name="Teiling C."/>
            <person name="Suen G."/>
            <person name="Currie C."/>
            <person name="Gerardo N.M."/>
        </authorList>
    </citation>
    <scope>NUCLEOTIDE SEQUENCE [LARGE SCALE GENOMIC DNA]</scope>
</reference>
<dbReference type="Proteomes" id="UP000053831">
    <property type="component" value="Unassembled WGS sequence"/>
</dbReference>
<feature type="chain" id="PRO_5005839361" evidence="1">
    <location>
        <begin position="20"/>
        <end position="809"/>
    </location>
</feature>
<protein>
    <submittedName>
        <fullName evidence="5">Alpha-L-fucosidase 2</fullName>
    </submittedName>
</protein>
<dbReference type="EMBL" id="LGSR01000006">
    <property type="protein sequence ID" value="KOS21735.1"/>
    <property type="molecule type" value="Genomic_DNA"/>
</dbReference>
<dbReference type="InterPro" id="IPR049053">
    <property type="entry name" value="AFCA-like_C"/>
</dbReference>
<keyword evidence="1" id="KW-0732">Signal</keyword>
<name>A0A0M9VW64_ESCWE</name>
<evidence type="ECO:0000259" key="3">
    <source>
        <dbReference type="Pfam" id="PF21307"/>
    </source>
</evidence>